<feature type="domain" description="Importin N-terminal" evidence="6">
    <location>
        <begin position="22"/>
        <end position="100"/>
    </location>
</feature>
<dbReference type="GO" id="GO:0031267">
    <property type="term" value="F:small GTPase binding"/>
    <property type="evidence" value="ECO:0007669"/>
    <property type="project" value="InterPro"/>
</dbReference>
<dbReference type="OrthoDB" id="10263328at2759"/>
<dbReference type="SUPFAM" id="SSF48371">
    <property type="entry name" value="ARM repeat"/>
    <property type="match status" value="1"/>
</dbReference>
<name>A0A1R2BWU5_9CILI</name>
<gene>
    <name evidence="7" type="ORF">SteCoe_18440</name>
</gene>
<comment type="subcellular location">
    <subcellularLocation>
        <location evidence="1">Cytoplasm</location>
    </subcellularLocation>
</comment>
<accession>A0A1R2BWU5</accession>
<evidence type="ECO:0000256" key="5">
    <source>
        <dbReference type="ARBA" id="ARBA00022927"/>
    </source>
</evidence>
<dbReference type="PANTHER" id="PTHR10527">
    <property type="entry name" value="IMPORTIN BETA"/>
    <property type="match status" value="1"/>
</dbReference>
<evidence type="ECO:0000256" key="2">
    <source>
        <dbReference type="ARBA" id="ARBA00022448"/>
    </source>
</evidence>
<dbReference type="InterPro" id="IPR011989">
    <property type="entry name" value="ARM-like"/>
</dbReference>
<keyword evidence="8" id="KW-1185">Reference proteome</keyword>
<dbReference type="Gene3D" id="1.25.10.10">
    <property type="entry name" value="Leucine-rich Repeat Variant"/>
    <property type="match status" value="1"/>
</dbReference>
<dbReference type="InterPro" id="IPR001494">
    <property type="entry name" value="Importin-beta_N"/>
</dbReference>
<sequence length="824" mass="92909">MSNLTDILISAQSQSGSHRTDALDLLTSQLHSNPGFFLLNLSKILSNPETNILARQLSGFYLKNTILNSTQDQAISNLWTFLPTDIKSLIKDIVLSVLADESKDLRQVSAQIIASIAKYDIPNHSWPNLLKILIMNAMNIQVVHKETALMTLGYICEEIPQESLTKEEADGILTAIVSGLESSINAVSIIKSSLTALQNSIKFIRINIENPNERKAIFHSLYALCTHPSIEIRSQCMSVISNICYNYYEQIASELVDLGNITYRAIKNDEPKVMINAIEFWNSLADIENERILCKVSYNNYINTAAASLVPILLEKIHIFDNDDDDEWTIHRACSSTLSSIASIVGDPIVEMCYGYISVNIMNSDWKLQKSAILVFGSVLEGPSQNTLSGLIRGSLLTLIPLVYSENIHIRKTAAWCLNKVCQNYKDLPKISAFKDYLEMIKKTLTDTGEVASHTCNIIHQLTEQPNFSTFFYDNDFDTIISQLLQITLNHYDDYYGIAAISVLSSICDKVNNIHRPKLESKLPFFIDLLQSPHESLITASYSILHNLFGKGSLGVVTEEMADKFMSITLNMFKIRGILLHEALETIGALVDCLGRKFIKYLSVLVPALLWAVREEYCPGVCMAAIMCLGDLARALNLDFIDYIPSFIHRFYEILSSSKMELKVKIEAINTLGDFCAIPGIYEKHMRGCMTYIESAAKMSLENVNEEDNPDLFDAIISLRYCIIIFYINLIHGVEIQGLNLIIGNLETMIEFCIRVTDETLRNVVDVHINAMYLVSDLVMSFKDIDRFTFKSQKMTEFVNKCLRSQNNIIRDQAHIIKDTIDKL</sequence>
<dbReference type="InterPro" id="IPR016024">
    <property type="entry name" value="ARM-type_fold"/>
</dbReference>
<reference evidence="7 8" key="1">
    <citation type="submission" date="2016-11" db="EMBL/GenBank/DDBJ databases">
        <title>The macronuclear genome of Stentor coeruleus: a giant cell with tiny introns.</title>
        <authorList>
            <person name="Slabodnick M."/>
            <person name="Ruby J.G."/>
            <person name="Reiff S.B."/>
            <person name="Swart E.C."/>
            <person name="Gosai S."/>
            <person name="Prabakaran S."/>
            <person name="Witkowska E."/>
            <person name="Larue G.E."/>
            <person name="Fisher S."/>
            <person name="Freeman R.M."/>
            <person name="Gunawardena J."/>
            <person name="Chu W."/>
            <person name="Stover N.A."/>
            <person name="Gregory B.D."/>
            <person name="Nowacki M."/>
            <person name="Derisi J."/>
            <person name="Roy S.W."/>
            <person name="Marshall W.F."/>
            <person name="Sood P."/>
        </authorList>
    </citation>
    <scope>NUCLEOTIDE SEQUENCE [LARGE SCALE GENOMIC DNA]</scope>
    <source>
        <strain evidence="7">WM001</strain>
    </source>
</reference>
<proteinExistence type="predicted"/>
<dbReference type="Pfam" id="PF13513">
    <property type="entry name" value="HEAT_EZ"/>
    <property type="match status" value="1"/>
</dbReference>
<protein>
    <recommendedName>
        <fullName evidence="6">Importin N-terminal domain-containing protein</fullName>
    </recommendedName>
</protein>
<comment type="caution">
    <text evidence="7">The sequence shown here is derived from an EMBL/GenBank/DDBJ whole genome shotgun (WGS) entry which is preliminary data.</text>
</comment>
<keyword evidence="2" id="KW-0813">Transport</keyword>
<dbReference type="InterPro" id="IPR058584">
    <property type="entry name" value="IMB1_TNPO1-like_TPR"/>
</dbReference>
<keyword evidence="3" id="KW-0963">Cytoplasm</keyword>
<dbReference type="PROSITE" id="PS50166">
    <property type="entry name" value="IMPORTIN_B_NT"/>
    <property type="match status" value="1"/>
</dbReference>
<evidence type="ECO:0000313" key="8">
    <source>
        <dbReference type="Proteomes" id="UP000187209"/>
    </source>
</evidence>
<evidence type="ECO:0000256" key="1">
    <source>
        <dbReference type="ARBA" id="ARBA00004496"/>
    </source>
</evidence>
<dbReference type="Proteomes" id="UP000187209">
    <property type="component" value="Unassembled WGS sequence"/>
</dbReference>
<evidence type="ECO:0000313" key="7">
    <source>
        <dbReference type="EMBL" id="OMJ81171.1"/>
    </source>
</evidence>
<dbReference type="GO" id="GO:0005737">
    <property type="term" value="C:cytoplasm"/>
    <property type="evidence" value="ECO:0007669"/>
    <property type="project" value="UniProtKB-SubCell"/>
</dbReference>
<evidence type="ECO:0000259" key="6">
    <source>
        <dbReference type="PROSITE" id="PS50166"/>
    </source>
</evidence>
<dbReference type="Pfam" id="PF03810">
    <property type="entry name" value="IBN_N"/>
    <property type="match status" value="1"/>
</dbReference>
<dbReference type="EMBL" id="MPUH01000391">
    <property type="protein sequence ID" value="OMJ81171.1"/>
    <property type="molecule type" value="Genomic_DNA"/>
</dbReference>
<dbReference type="Pfam" id="PF25574">
    <property type="entry name" value="TPR_IMB1"/>
    <property type="match status" value="1"/>
</dbReference>
<organism evidence="7 8">
    <name type="scientific">Stentor coeruleus</name>
    <dbReference type="NCBI Taxonomy" id="5963"/>
    <lineage>
        <taxon>Eukaryota</taxon>
        <taxon>Sar</taxon>
        <taxon>Alveolata</taxon>
        <taxon>Ciliophora</taxon>
        <taxon>Postciliodesmatophora</taxon>
        <taxon>Heterotrichea</taxon>
        <taxon>Heterotrichida</taxon>
        <taxon>Stentoridae</taxon>
        <taxon>Stentor</taxon>
    </lineage>
</organism>
<keyword evidence="5" id="KW-0653">Protein transport</keyword>
<dbReference type="InterPro" id="IPR040122">
    <property type="entry name" value="Importin_beta"/>
</dbReference>
<dbReference type="AlphaFoldDB" id="A0A1R2BWU5"/>
<keyword evidence="4" id="KW-0677">Repeat</keyword>
<dbReference type="GO" id="GO:0006606">
    <property type="term" value="P:protein import into nucleus"/>
    <property type="evidence" value="ECO:0007669"/>
    <property type="project" value="InterPro"/>
</dbReference>
<evidence type="ECO:0000256" key="3">
    <source>
        <dbReference type="ARBA" id="ARBA00022490"/>
    </source>
</evidence>
<evidence type="ECO:0000256" key="4">
    <source>
        <dbReference type="ARBA" id="ARBA00022737"/>
    </source>
</evidence>